<dbReference type="InterPro" id="IPR013325">
    <property type="entry name" value="RNA_pol_sigma_r2"/>
</dbReference>
<organism evidence="7 8">
    <name type="scientific">Mesorhizobium hungaricum</name>
    <dbReference type="NCBI Taxonomy" id="1566387"/>
    <lineage>
        <taxon>Bacteria</taxon>
        <taxon>Pseudomonadati</taxon>
        <taxon>Pseudomonadota</taxon>
        <taxon>Alphaproteobacteria</taxon>
        <taxon>Hyphomicrobiales</taxon>
        <taxon>Phyllobacteriaceae</taxon>
        <taxon>Mesorhizobium</taxon>
    </lineage>
</organism>
<feature type="domain" description="RNA polymerase sigma factor 70 region 4 type 2" evidence="6">
    <location>
        <begin position="135"/>
        <end position="185"/>
    </location>
</feature>
<keyword evidence="2" id="KW-0805">Transcription regulation</keyword>
<evidence type="ECO:0000256" key="3">
    <source>
        <dbReference type="ARBA" id="ARBA00023082"/>
    </source>
</evidence>
<dbReference type="GO" id="GO:0003677">
    <property type="term" value="F:DNA binding"/>
    <property type="evidence" value="ECO:0007669"/>
    <property type="project" value="InterPro"/>
</dbReference>
<dbReference type="STRING" id="1566387.QV13_01120"/>
<feature type="domain" description="RNA polymerase sigma-70 region 2" evidence="5">
    <location>
        <begin position="35"/>
        <end position="103"/>
    </location>
</feature>
<evidence type="ECO:0000259" key="5">
    <source>
        <dbReference type="Pfam" id="PF04542"/>
    </source>
</evidence>
<dbReference type="InterPro" id="IPR039425">
    <property type="entry name" value="RNA_pol_sigma-70-like"/>
</dbReference>
<gene>
    <name evidence="7" type="ORF">QV13_01120</name>
</gene>
<comment type="similarity">
    <text evidence="1">Belongs to the sigma-70 factor family. ECF subfamily.</text>
</comment>
<dbReference type="InterPro" id="IPR007627">
    <property type="entry name" value="RNA_pol_sigma70_r2"/>
</dbReference>
<evidence type="ECO:0000256" key="2">
    <source>
        <dbReference type="ARBA" id="ARBA00023015"/>
    </source>
</evidence>
<accession>A0A1C2ED54</accession>
<dbReference type="SUPFAM" id="SSF88946">
    <property type="entry name" value="Sigma2 domain of RNA polymerase sigma factors"/>
    <property type="match status" value="1"/>
</dbReference>
<keyword evidence="4" id="KW-0804">Transcription</keyword>
<comment type="caution">
    <text evidence="7">The sequence shown here is derived from an EMBL/GenBank/DDBJ whole genome shotgun (WGS) entry which is preliminary data.</text>
</comment>
<name>A0A1C2ED54_9HYPH</name>
<sequence length="193" mass="21674">MNEARQKEAPPSPEELISLICGVAQKRDRNAFARLFAYFAPRVKSFLMRSGLEDSIAEEVTQEVMIALWRKASYFNPDRAGASTWVFTIARNQRIDRLRRARSRATDHLLDPSDEPDAPTSGEEIAIASEREEGVRKALASLPSDQATIVRLSFFAEKPHAEIARELGIPLGTVKSRVRLALNRLRTLLDSDL</sequence>
<dbReference type="Proteomes" id="UP000094412">
    <property type="component" value="Unassembled WGS sequence"/>
</dbReference>
<evidence type="ECO:0000256" key="1">
    <source>
        <dbReference type="ARBA" id="ARBA00010641"/>
    </source>
</evidence>
<dbReference type="SUPFAM" id="SSF88659">
    <property type="entry name" value="Sigma3 and sigma4 domains of RNA polymerase sigma factors"/>
    <property type="match status" value="1"/>
</dbReference>
<dbReference type="InterPro" id="IPR013249">
    <property type="entry name" value="RNA_pol_sigma70_r4_t2"/>
</dbReference>
<dbReference type="InterPro" id="IPR036388">
    <property type="entry name" value="WH-like_DNA-bd_sf"/>
</dbReference>
<evidence type="ECO:0000259" key="6">
    <source>
        <dbReference type="Pfam" id="PF08281"/>
    </source>
</evidence>
<dbReference type="CDD" id="cd06171">
    <property type="entry name" value="Sigma70_r4"/>
    <property type="match status" value="1"/>
</dbReference>
<dbReference type="RefSeq" id="WP_065996708.1">
    <property type="nucleotide sequence ID" value="NZ_MDEO01000019.1"/>
</dbReference>
<dbReference type="GO" id="GO:0006352">
    <property type="term" value="P:DNA-templated transcription initiation"/>
    <property type="evidence" value="ECO:0007669"/>
    <property type="project" value="InterPro"/>
</dbReference>
<keyword evidence="8" id="KW-1185">Reference proteome</keyword>
<dbReference type="Pfam" id="PF08281">
    <property type="entry name" value="Sigma70_r4_2"/>
    <property type="match status" value="1"/>
</dbReference>
<dbReference type="PANTHER" id="PTHR43133">
    <property type="entry name" value="RNA POLYMERASE ECF-TYPE SIGMA FACTO"/>
    <property type="match status" value="1"/>
</dbReference>
<dbReference type="PANTHER" id="PTHR43133:SF62">
    <property type="entry name" value="RNA POLYMERASE SIGMA FACTOR SIGZ"/>
    <property type="match status" value="1"/>
</dbReference>
<dbReference type="Pfam" id="PF04542">
    <property type="entry name" value="Sigma70_r2"/>
    <property type="match status" value="1"/>
</dbReference>
<evidence type="ECO:0000313" key="8">
    <source>
        <dbReference type="Proteomes" id="UP000094412"/>
    </source>
</evidence>
<dbReference type="NCBIfam" id="TIGR02937">
    <property type="entry name" value="sigma70-ECF"/>
    <property type="match status" value="1"/>
</dbReference>
<dbReference type="EMBL" id="MDEO01000019">
    <property type="protein sequence ID" value="OCX24992.1"/>
    <property type="molecule type" value="Genomic_DNA"/>
</dbReference>
<evidence type="ECO:0000313" key="7">
    <source>
        <dbReference type="EMBL" id="OCX24992.1"/>
    </source>
</evidence>
<evidence type="ECO:0000256" key="4">
    <source>
        <dbReference type="ARBA" id="ARBA00023163"/>
    </source>
</evidence>
<dbReference type="AlphaFoldDB" id="A0A1C2ED54"/>
<dbReference type="Gene3D" id="1.10.10.10">
    <property type="entry name" value="Winged helix-like DNA-binding domain superfamily/Winged helix DNA-binding domain"/>
    <property type="match status" value="1"/>
</dbReference>
<dbReference type="Gene3D" id="1.10.1740.10">
    <property type="match status" value="1"/>
</dbReference>
<dbReference type="InterPro" id="IPR013324">
    <property type="entry name" value="RNA_pol_sigma_r3/r4-like"/>
</dbReference>
<dbReference type="GO" id="GO:0016987">
    <property type="term" value="F:sigma factor activity"/>
    <property type="evidence" value="ECO:0007669"/>
    <property type="project" value="UniProtKB-KW"/>
</dbReference>
<proteinExistence type="inferred from homology"/>
<keyword evidence="3" id="KW-0731">Sigma factor</keyword>
<reference evidence="7 8" key="1">
    <citation type="submission" date="2016-08" db="EMBL/GenBank/DDBJ databases">
        <title>Whole genome sequence of Mesorhizobium sp. strain UASWS1009 isolated from industrial sewage.</title>
        <authorList>
            <person name="Crovadore J."/>
            <person name="Calmin G."/>
            <person name="Chablais R."/>
            <person name="Cochard B."/>
            <person name="Lefort F."/>
        </authorList>
    </citation>
    <scope>NUCLEOTIDE SEQUENCE [LARGE SCALE GENOMIC DNA]</scope>
    <source>
        <strain evidence="7 8">UASWS1009</strain>
    </source>
</reference>
<protein>
    <submittedName>
        <fullName evidence="7">RNA polymerase subunit sigma</fullName>
    </submittedName>
</protein>
<dbReference type="InterPro" id="IPR014284">
    <property type="entry name" value="RNA_pol_sigma-70_dom"/>
</dbReference>